<dbReference type="CDD" id="cd01392">
    <property type="entry name" value="HTH_LacI"/>
    <property type="match status" value="1"/>
</dbReference>
<feature type="domain" description="HTH lacI-type" evidence="1">
    <location>
        <begin position="8"/>
        <end position="37"/>
    </location>
</feature>
<comment type="caution">
    <text evidence="2">The sequence shown here is derived from an EMBL/GenBank/DDBJ whole genome shotgun (WGS) entry which is preliminary data.</text>
</comment>
<proteinExistence type="predicted"/>
<dbReference type="PROSITE" id="PS50932">
    <property type="entry name" value="HTH_LACI_2"/>
    <property type="match status" value="1"/>
</dbReference>
<dbReference type="PRINTS" id="PR00036">
    <property type="entry name" value="HTHLACI"/>
</dbReference>
<dbReference type="GO" id="GO:0006355">
    <property type="term" value="P:regulation of DNA-templated transcription"/>
    <property type="evidence" value="ECO:0007669"/>
    <property type="project" value="InterPro"/>
</dbReference>
<dbReference type="InterPro" id="IPR010982">
    <property type="entry name" value="Lambda_DNA-bd_dom_sf"/>
</dbReference>
<dbReference type="InterPro" id="IPR000843">
    <property type="entry name" value="HTH_LacI"/>
</dbReference>
<protein>
    <recommendedName>
        <fullName evidence="1">HTH lacI-type domain-containing protein</fullName>
    </recommendedName>
</protein>
<dbReference type="SUPFAM" id="SSF47413">
    <property type="entry name" value="lambda repressor-like DNA-binding domains"/>
    <property type="match status" value="1"/>
</dbReference>
<dbReference type="Pfam" id="PF00356">
    <property type="entry name" value="LacI"/>
    <property type="match status" value="1"/>
</dbReference>
<reference evidence="2 3" key="1">
    <citation type="journal article" date="2020" name="Front. Microbiol.">
        <title>Single-cell genomics of novel Actinobacteria with the Wood-Ljungdahl pathway discovered in a serpentinizing system.</title>
        <authorList>
            <person name="Merino N."/>
            <person name="Kawai M."/>
            <person name="Boyd E.S."/>
            <person name="Colman D.R."/>
            <person name="McGlynn S.E."/>
            <person name="Nealson K.H."/>
            <person name="Kurokawa K."/>
            <person name="Hongoh Y."/>
        </authorList>
    </citation>
    <scope>NUCLEOTIDE SEQUENCE [LARGE SCALE GENOMIC DNA]</scope>
    <source>
        <strain evidence="2 3">S47</strain>
    </source>
</reference>
<name>A0A6V8Q8W9_9ACTN</name>
<evidence type="ECO:0000313" key="3">
    <source>
        <dbReference type="Proteomes" id="UP000569018"/>
    </source>
</evidence>
<dbReference type="RefSeq" id="WP_176236359.1">
    <property type="nucleotide sequence ID" value="NZ_BLSD01000298.1"/>
</dbReference>
<dbReference type="AlphaFoldDB" id="A0A6V8Q8W9"/>
<evidence type="ECO:0000313" key="2">
    <source>
        <dbReference type="EMBL" id="GFP40534.1"/>
    </source>
</evidence>
<organism evidence="2 3">
    <name type="scientific">Candidatus Hakubella thermalkaliphila</name>
    <dbReference type="NCBI Taxonomy" id="2754717"/>
    <lineage>
        <taxon>Bacteria</taxon>
        <taxon>Bacillati</taxon>
        <taxon>Actinomycetota</taxon>
        <taxon>Actinomycetota incertae sedis</taxon>
        <taxon>Candidatus Hakubellales</taxon>
        <taxon>Candidatus Hakubellaceae</taxon>
        <taxon>Candidatus Hakubella</taxon>
    </lineage>
</organism>
<evidence type="ECO:0000259" key="1">
    <source>
        <dbReference type="PROSITE" id="PS50932"/>
    </source>
</evidence>
<dbReference type="Proteomes" id="UP000569018">
    <property type="component" value="Unassembled WGS sequence"/>
</dbReference>
<accession>A0A6V8Q8W9</accession>
<dbReference type="PROSITE" id="PS00356">
    <property type="entry name" value="HTH_LACI_1"/>
    <property type="match status" value="1"/>
</dbReference>
<dbReference type="GO" id="GO:0003677">
    <property type="term" value="F:DNA binding"/>
    <property type="evidence" value="ECO:0007669"/>
    <property type="project" value="InterPro"/>
</dbReference>
<sequence length="53" mass="6147">MRSKRNRITIKDVAKETGVSISTVSNVLNKSRYVKKESPMHRGAPRRMKIMLF</sequence>
<gene>
    <name evidence="2" type="ORF">HKBW3S47_02231</name>
</gene>
<dbReference type="Gene3D" id="1.10.260.40">
    <property type="entry name" value="lambda repressor-like DNA-binding domains"/>
    <property type="match status" value="1"/>
</dbReference>
<feature type="non-terminal residue" evidence="2">
    <location>
        <position position="53"/>
    </location>
</feature>
<dbReference type="EMBL" id="BLSD01000298">
    <property type="protein sequence ID" value="GFP40534.1"/>
    <property type="molecule type" value="Genomic_DNA"/>
</dbReference>